<proteinExistence type="predicted"/>
<comment type="caution">
    <text evidence="2">The sequence shown here is derived from an EMBL/GenBank/DDBJ whole genome shotgun (WGS) entry which is preliminary data.</text>
</comment>
<accession>A0A231GUL0</accession>
<evidence type="ECO:0000313" key="2">
    <source>
        <dbReference type="EMBL" id="OXR40272.1"/>
    </source>
</evidence>
<keyword evidence="3" id="KW-1185">Reference proteome</keyword>
<name>A0A231GUL0_9NOCA</name>
<dbReference type="Proteomes" id="UP000215506">
    <property type="component" value="Unassembled WGS sequence"/>
</dbReference>
<evidence type="ECO:0000313" key="3">
    <source>
        <dbReference type="Proteomes" id="UP000215506"/>
    </source>
</evidence>
<feature type="region of interest" description="Disordered" evidence="1">
    <location>
        <begin position="93"/>
        <end position="114"/>
    </location>
</feature>
<protein>
    <submittedName>
        <fullName evidence="2">Uncharacterized protein</fullName>
    </submittedName>
</protein>
<evidence type="ECO:0000256" key="1">
    <source>
        <dbReference type="SAM" id="MobiDB-lite"/>
    </source>
</evidence>
<sequence length="137" mass="15626">MRSQREQYVEVINELDRVGQAPTAAELEPLCERTARLDDELTAVTDRGERHELDKLSREANTLLRNAYARGRIALDVADAARAREIHDALYPNHLSPHRLPTNNHPERGGPINAFALAARREREELERPGPWDGFDR</sequence>
<gene>
    <name evidence="2" type="ORF">B7C42_07697</name>
</gene>
<reference evidence="2 3" key="1">
    <citation type="submission" date="2017-07" db="EMBL/GenBank/DDBJ databases">
        <title>First draft Genome Sequence of Nocardia cerradoensis isolated from human infection.</title>
        <authorList>
            <person name="Carrasco G."/>
        </authorList>
    </citation>
    <scope>NUCLEOTIDE SEQUENCE [LARGE SCALE GENOMIC DNA]</scope>
    <source>
        <strain evidence="2 3">CNM20130759</strain>
    </source>
</reference>
<dbReference type="RefSeq" id="WP_094028276.1">
    <property type="nucleotide sequence ID" value="NZ_NGAF01000036.1"/>
</dbReference>
<organism evidence="2 3">
    <name type="scientific">Nocardia cerradoensis</name>
    <dbReference type="NCBI Taxonomy" id="85688"/>
    <lineage>
        <taxon>Bacteria</taxon>
        <taxon>Bacillati</taxon>
        <taxon>Actinomycetota</taxon>
        <taxon>Actinomycetes</taxon>
        <taxon>Mycobacteriales</taxon>
        <taxon>Nocardiaceae</taxon>
        <taxon>Nocardia</taxon>
    </lineage>
</organism>
<dbReference type="AlphaFoldDB" id="A0A231GUL0"/>
<dbReference type="EMBL" id="NGAF01000036">
    <property type="protein sequence ID" value="OXR40272.1"/>
    <property type="molecule type" value="Genomic_DNA"/>
</dbReference>